<feature type="binding site" evidence="2">
    <location>
        <begin position="117"/>
        <end position="123"/>
    </location>
    <ligand>
        <name>ATP</name>
        <dbReference type="ChEBI" id="CHEBI:30616"/>
    </ligand>
</feature>
<dbReference type="EC" id="6.3.2.13" evidence="2"/>
<feature type="binding site" evidence="2">
    <location>
        <position position="195"/>
    </location>
    <ligand>
        <name>UDP-N-acetyl-alpha-D-muramoyl-L-alanyl-D-glutamate</name>
        <dbReference type="ChEBI" id="CHEBI:83900"/>
    </ligand>
</feature>
<keyword evidence="2 3" id="KW-0132">Cell division</keyword>
<dbReference type="AlphaFoldDB" id="A0A554WLK5"/>
<dbReference type="PANTHER" id="PTHR23135">
    <property type="entry name" value="MUR LIGASE FAMILY MEMBER"/>
    <property type="match status" value="1"/>
</dbReference>
<reference evidence="6 7" key="1">
    <citation type="submission" date="2019-07" db="EMBL/GenBank/DDBJ databases">
        <title>Tepidimonas sediminis YIM 72259 draft genome.</title>
        <authorList>
            <person name="Da Costa M.S."/>
            <person name="Froufe H.J.C."/>
            <person name="Egas C."/>
            <person name="Albuquerque L."/>
        </authorList>
    </citation>
    <scope>NUCLEOTIDE SEQUENCE [LARGE SCALE GENOMIC DNA]</scope>
    <source>
        <strain evidence="6 7">YIM 72259</strain>
    </source>
</reference>
<dbReference type="InterPro" id="IPR036565">
    <property type="entry name" value="Mur-like_cat_sf"/>
</dbReference>
<dbReference type="SUPFAM" id="SSF53623">
    <property type="entry name" value="MurD-like peptide ligases, catalytic domain"/>
    <property type="match status" value="1"/>
</dbReference>
<dbReference type="GO" id="GO:0009252">
    <property type="term" value="P:peptidoglycan biosynthetic process"/>
    <property type="evidence" value="ECO:0007669"/>
    <property type="project" value="UniProtKB-UniRule"/>
</dbReference>
<dbReference type="Gene3D" id="3.40.1190.10">
    <property type="entry name" value="Mur-like, catalytic domain"/>
    <property type="match status" value="1"/>
</dbReference>
<evidence type="ECO:0000259" key="5">
    <source>
        <dbReference type="Pfam" id="PF08245"/>
    </source>
</evidence>
<evidence type="ECO:0000313" key="7">
    <source>
        <dbReference type="Proteomes" id="UP000320225"/>
    </source>
</evidence>
<dbReference type="InterPro" id="IPR036615">
    <property type="entry name" value="Mur_ligase_C_dom_sf"/>
</dbReference>
<feature type="domain" description="Mur ligase central" evidence="5">
    <location>
        <begin position="115"/>
        <end position="324"/>
    </location>
</feature>
<dbReference type="HAMAP" id="MF_00208">
    <property type="entry name" value="MurE"/>
    <property type="match status" value="1"/>
</dbReference>
<evidence type="ECO:0000259" key="4">
    <source>
        <dbReference type="Pfam" id="PF02875"/>
    </source>
</evidence>
<feature type="binding site" evidence="2">
    <location>
        <begin position="160"/>
        <end position="161"/>
    </location>
    <ligand>
        <name>UDP-N-acetyl-alpha-D-muramoyl-L-alanyl-D-glutamate</name>
        <dbReference type="ChEBI" id="CHEBI:83900"/>
    </ligand>
</feature>
<keyword evidence="2" id="KW-0460">Magnesium</keyword>
<dbReference type="GO" id="GO:0051301">
    <property type="term" value="P:cell division"/>
    <property type="evidence" value="ECO:0007669"/>
    <property type="project" value="UniProtKB-KW"/>
</dbReference>
<dbReference type="OrthoDB" id="9800958at2"/>
<feature type="modified residue" description="N6-carboxylysine" evidence="2">
    <location>
        <position position="227"/>
    </location>
</feature>
<comment type="catalytic activity">
    <reaction evidence="2">
        <text>UDP-N-acetyl-alpha-D-muramoyl-L-alanyl-D-glutamate + meso-2,6-diaminopimelate + ATP = UDP-N-acetyl-alpha-D-muramoyl-L-alanyl-gamma-D-glutamyl-meso-2,6-diaminopimelate + ADP + phosphate + H(+)</text>
        <dbReference type="Rhea" id="RHEA:23676"/>
        <dbReference type="ChEBI" id="CHEBI:15378"/>
        <dbReference type="ChEBI" id="CHEBI:30616"/>
        <dbReference type="ChEBI" id="CHEBI:43474"/>
        <dbReference type="ChEBI" id="CHEBI:57791"/>
        <dbReference type="ChEBI" id="CHEBI:83900"/>
        <dbReference type="ChEBI" id="CHEBI:83905"/>
        <dbReference type="ChEBI" id="CHEBI:456216"/>
        <dbReference type="EC" id="6.3.2.13"/>
    </reaction>
</comment>
<feature type="binding site" evidence="2">
    <location>
        <position position="484"/>
    </location>
    <ligand>
        <name>meso-2,6-diaminopimelate</name>
        <dbReference type="ChEBI" id="CHEBI:57791"/>
    </ligand>
</feature>
<dbReference type="InterPro" id="IPR004101">
    <property type="entry name" value="Mur_ligase_C"/>
</dbReference>
<accession>A0A554WLK5</accession>
<comment type="caution">
    <text evidence="2">Lacks conserved residue(s) required for the propagation of feature annotation.</text>
</comment>
<dbReference type="Gene3D" id="3.40.1390.10">
    <property type="entry name" value="MurE/MurF, N-terminal domain"/>
    <property type="match status" value="1"/>
</dbReference>
<dbReference type="Proteomes" id="UP000320225">
    <property type="component" value="Unassembled WGS sequence"/>
</dbReference>
<dbReference type="GO" id="GO:0008765">
    <property type="term" value="F:UDP-N-acetylmuramoylalanyl-D-glutamate-2,6-diaminopimelate ligase activity"/>
    <property type="evidence" value="ECO:0007669"/>
    <property type="project" value="UniProtKB-UniRule"/>
</dbReference>
<feature type="domain" description="Mur ligase C-terminal" evidence="4">
    <location>
        <begin position="364"/>
        <end position="482"/>
    </location>
</feature>
<keyword evidence="2 3" id="KW-0133">Cell shape</keyword>
<evidence type="ECO:0000256" key="2">
    <source>
        <dbReference type="HAMAP-Rule" id="MF_00208"/>
    </source>
</evidence>
<feature type="binding site" evidence="2">
    <location>
        <position position="29"/>
    </location>
    <ligand>
        <name>UDP-N-acetyl-alpha-D-muramoyl-L-alanyl-D-glutamate</name>
        <dbReference type="ChEBI" id="CHEBI:83900"/>
    </ligand>
</feature>
<organism evidence="6 7">
    <name type="scientific">Tepidimonas sediminis</name>
    <dbReference type="NCBI Taxonomy" id="2588941"/>
    <lineage>
        <taxon>Bacteria</taxon>
        <taxon>Pseudomonadati</taxon>
        <taxon>Pseudomonadota</taxon>
        <taxon>Betaproteobacteria</taxon>
        <taxon>Burkholderiales</taxon>
        <taxon>Tepidimonas</taxon>
    </lineage>
</organism>
<keyword evidence="2 6" id="KW-0436">Ligase</keyword>
<dbReference type="PANTHER" id="PTHR23135:SF4">
    <property type="entry name" value="UDP-N-ACETYLMURAMOYL-L-ALANYL-D-GLUTAMATE--2,6-DIAMINOPIMELATE LIGASE MURE HOMOLOG, CHLOROPLASTIC"/>
    <property type="match status" value="1"/>
</dbReference>
<keyword evidence="2 3" id="KW-0131">Cell cycle</keyword>
<comment type="caution">
    <text evidence="6">The sequence shown here is derived from an EMBL/GenBank/DDBJ whole genome shotgun (WGS) entry which is preliminary data.</text>
</comment>
<dbReference type="NCBIfam" id="TIGR01085">
    <property type="entry name" value="murE"/>
    <property type="match status" value="1"/>
</dbReference>
<keyword evidence="2" id="KW-0963">Cytoplasm</keyword>
<comment type="function">
    <text evidence="2">Catalyzes the addition of meso-diaminopimelic acid to the nucleotide precursor UDP-N-acetylmuramoyl-L-alanyl-D-glutamate (UMAG) in the biosynthesis of bacterial cell-wall peptidoglycan.</text>
</comment>
<dbReference type="GO" id="GO:0005737">
    <property type="term" value="C:cytoplasm"/>
    <property type="evidence" value="ECO:0007669"/>
    <property type="project" value="UniProtKB-SubCell"/>
</dbReference>
<protein>
    <recommendedName>
        <fullName evidence="2">UDP-N-acetylmuramoyl-L-alanyl-D-glutamate--2,6-diaminopimelate ligase</fullName>
        <ecNumber evidence="2">6.3.2.13</ecNumber>
    </recommendedName>
    <alternativeName>
        <fullName evidence="2">Meso-A2pm-adding enzyme</fullName>
    </alternativeName>
    <alternativeName>
        <fullName evidence="2">Meso-diaminopimelate-adding enzyme</fullName>
    </alternativeName>
    <alternativeName>
        <fullName evidence="2">UDP-MurNAc-L-Ala-D-Glu:meso-diaminopimelate ligase</fullName>
    </alternativeName>
    <alternativeName>
        <fullName evidence="2">UDP-MurNAc-tripeptide synthetase</fullName>
    </alternativeName>
    <alternativeName>
        <fullName evidence="2">UDP-N-acetylmuramyl-tripeptide synthetase</fullName>
    </alternativeName>
</protein>
<feature type="binding site" evidence="2">
    <location>
        <begin position="429"/>
        <end position="432"/>
    </location>
    <ligand>
        <name>meso-2,6-diaminopimelate</name>
        <dbReference type="ChEBI" id="CHEBI:57791"/>
    </ligand>
</feature>
<feature type="binding site" evidence="2">
    <location>
        <position position="187"/>
    </location>
    <ligand>
        <name>UDP-N-acetyl-alpha-D-muramoyl-L-alanyl-D-glutamate</name>
        <dbReference type="ChEBI" id="CHEBI:83900"/>
    </ligand>
</feature>
<dbReference type="GO" id="GO:0000287">
    <property type="term" value="F:magnesium ion binding"/>
    <property type="evidence" value="ECO:0007669"/>
    <property type="project" value="UniProtKB-UniRule"/>
</dbReference>
<evidence type="ECO:0000256" key="1">
    <source>
        <dbReference type="ARBA" id="ARBA00005898"/>
    </source>
</evidence>
<dbReference type="InterPro" id="IPR035911">
    <property type="entry name" value="MurE/MurF_N"/>
</dbReference>
<comment type="subcellular location">
    <subcellularLocation>
        <location evidence="2 3">Cytoplasm</location>
    </subcellularLocation>
</comment>
<proteinExistence type="inferred from homology"/>
<comment type="PTM">
    <text evidence="2">Carboxylation is probably crucial for Mg(2+) binding and, consequently, for the gamma-phosphate positioning of ATP.</text>
</comment>
<keyword evidence="2" id="KW-0547">Nucleotide-binding</keyword>
<evidence type="ECO:0000256" key="3">
    <source>
        <dbReference type="RuleBase" id="RU004135"/>
    </source>
</evidence>
<keyword evidence="2 3" id="KW-0961">Cell wall biogenesis/degradation</keyword>
<feature type="short sequence motif" description="Meso-diaminopimelate recognition motif" evidence="2">
    <location>
        <begin position="429"/>
        <end position="432"/>
    </location>
</feature>
<keyword evidence="7" id="KW-1185">Reference proteome</keyword>
<dbReference type="NCBIfam" id="NF001126">
    <property type="entry name" value="PRK00139.1-4"/>
    <property type="match status" value="1"/>
</dbReference>
<evidence type="ECO:0000313" key="6">
    <source>
        <dbReference type="EMBL" id="TSE24463.1"/>
    </source>
</evidence>
<dbReference type="GO" id="GO:0005524">
    <property type="term" value="F:ATP binding"/>
    <property type="evidence" value="ECO:0007669"/>
    <property type="project" value="UniProtKB-UniRule"/>
</dbReference>
<dbReference type="GO" id="GO:0008360">
    <property type="term" value="P:regulation of cell shape"/>
    <property type="evidence" value="ECO:0007669"/>
    <property type="project" value="UniProtKB-KW"/>
</dbReference>
<dbReference type="UniPathway" id="UPA00219"/>
<dbReference type="SUPFAM" id="SSF53244">
    <property type="entry name" value="MurD-like peptide ligases, peptide-binding domain"/>
    <property type="match status" value="1"/>
</dbReference>
<feature type="binding site" evidence="2">
    <location>
        <position position="405"/>
    </location>
    <ligand>
        <name>meso-2,6-diaminopimelate</name>
        <dbReference type="ChEBI" id="CHEBI:57791"/>
    </ligand>
</feature>
<comment type="cofactor">
    <cofactor evidence="2">
        <name>Mg(2+)</name>
        <dbReference type="ChEBI" id="CHEBI:18420"/>
    </cofactor>
</comment>
<dbReference type="Pfam" id="PF08245">
    <property type="entry name" value="Mur_ligase_M"/>
    <property type="match status" value="1"/>
</dbReference>
<comment type="similarity">
    <text evidence="1 2">Belongs to the MurCDEF family. MurE subfamily.</text>
</comment>
<name>A0A554WLK5_9BURK</name>
<comment type="pathway">
    <text evidence="2 3">Cell wall biogenesis; peptidoglycan biosynthesis.</text>
</comment>
<keyword evidence="2" id="KW-0067">ATP-binding</keyword>
<dbReference type="RefSeq" id="WP_143896024.1">
    <property type="nucleotide sequence ID" value="NZ_VJND01000012.1"/>
</dbReference>
<dbReference type="InterPro" id="IPR013221">
    <property type="entry name" value="Mur_ligase_cen"/>
</dbReference>
<dbReference type="Pfam" id="PF02875">
    <property type="entry name" value="Mur_ligase_C"/>
    <property type="match status" value="1"/>
</dbReference>
<dbReference type="SUPFAM" id="SSF63418">
    <property type="entry name" value="MurE/MurF N-terminal domain"/>
    <property type="match status" value="1"/>
</dbReference>
<sequence>MSALPLLPDPQAALAWLRAQGVRGLVADSRRVRPGDAFVAWPGAATDARAYVGAALAAGAVAALVEAEGLQPWLEGAAWPAGAPVAALAGLKAAAGPLAAAFWGQPSRRVPLVAVTGTNGKTSTAWWSAQALAAAGRDAGLIGTLGIGRPGAALQPTGLTTPDPVTLQGALAAFAAEGAAAVVLEASSIGIEEGRLDGCDVHTAVFTNLTQDHLDYHGSMEAYGAAKRRLFDWPGVRAAVVNVDDPWGQRLAAELQPRAQAGALALWTYALQPSPPARLTAGALAWRPQGMHLALHEEGRPAAVWTLPLVGAYNAANVLAVAAVLRAQGLEWPAVQAGVAALTPVPGRMQPAWSPADGAADDLPQVLVDYAHTPDAVEQALRALRPLAQARGGRLWCVLGCGGDRDPSKRAPMAAAAEAWADRVVLTSDNPRSEDPHRIIAQMVEGLVNPARAVLEPDRAAAIDWVVRQAEPADVVLLAGKGHEQYQEIAGVRHPFCDVQQARAALRRRREGEA</sequence>
<dbReference type="EMBL" id="VJND01000012">
    <property type="protein sequence ID" value="TSE24463.1"/>
    <property type="molecule type" value="Genomic_DNA"/>
</dbReference>
<feature type="binding site" evidence="2">
    <location>
        <position position="480"/>
    </location>
    <ligand>
        <name>meso-2,6-diaminopimelate</name>
        <dbReference type="ChEBI" id="CHEBI:57791"/>
    </ligand>
</feature>
<dbReference type="Gene3D" id="3.90.190.20">
    <property type="entry name" value="Mur ligase, C-terminal domain"/>
    <property type="match status" value="1"/>
</dbReference>
<keyword evidence="2 3" id="KW-0573">Peptidoglycan synthesis</keyword>
<dbReference type="GO" id="GO:0071555">
    <property type="term" value="P:cell wall organization"/>
    <property type="evidence" value="ECO:0007669"/>
    <property type="project" value="UniProtKB-KW"/>
</dbReference>
<dbReference type="InterPro" id="IPR005761">
    <property type="entry name" value="UDP-N-AcMur-Glu-dNH2Pim_ligase"/>
</dbReference>
<gene>
    <name evidence="2 6" type="primary">murE</name>
    <name evidence="6" type="ORF">Tsedi_01898</name>
</gene>